<feature type="transmembrane region" description="Helical" evidence="5">
    <location>
        <begin position="98"/>
        <end position="115"/>
    </location>
</feature>
<evidence type="ECO:0000256" key="4">
    <source>
        <dbReference type="ARBA" id="ARBA00023136"/>
    </source>
</evidence>
<accession>A0A3M9M406</accession>
<dbReference type="InterPro" id="IPR020846">
    <property type="entry name" value="MFS_dom"/>
</dbReference>
<dbReference type="Proteomes" id="UP000271678">
    <property type="component" value="Unassembled WGS sequence"/>
</dbReference>
<feature type="transmembrane region" description="Helical" evidence="5">
    <location>
        <begin position="264"/>
        <end position="284"/>
    </location>
</feature>
<feature type="transmembrane region" description="Helical" evidence="5">
    <location>
        <begin position="184"/>
        <end position="201"/>
    </location>
</feature>
<comment type="caution">
    <text evidence="7">The sequence shown here is derived from an EMBL/GenBank/DDBJ whole genome shotgun (WGS) entry which is preliminary data.</text>
</comment>
<feature type="transmembrane region" description="Helical" evidence="5">
    <location>
        <begin position="237"/>
        <end position="258"/>
    </location>
</feature>
<comment type="subcellular location">
    <subcellularLocation>
        <location evidence="1">Cell membrane</location>
        <topology evidence="1">Multi-pass membrane protein</topology>
    </subcellularLocation>
</comment>
<evidence type="ECO:0000256" key="5">
    <source>
        <dbReference type="SAM" id="Phobius"/>
    </source>
</evidence>
<protein>
    <submittedName>
        <fullName evidence="7">MFS transporter</fullName>
    </submittedName>
</protein>
<feature type="transmembrane region" description="Helical" evidence="5">
    <location>
        <begin position="360"/>
        <end position="379"/>
    </location>
</feature>
<dbReference type="PANTHER" id="PTHR42910:SF1">
    <property type="entry name" value="MAJOR FACILITATOR SUPERFAMILY (MFS) PROFILE DOMAIN-CONTAINING PROTEIN"/>
    <property type="match status" value="1"/>
</dbReference>
<evidence type="ECO:0000256" key="3">
    <source>
        <dbReference type="ARBA" id="ARBA00022989"/>
    </source>
</evidence>
<feature type="transmembrane region" description="Helical" evidence="5">
    <location>
        <begin position="385"/>
        <end position="405"/>
    </location>
</feature>
<proteinExistence type="predicted"/>
<dbReference type="PROSITE" id="PS50850">
    <property type="entry name" value="MFS"/>
    <property type="match status" value="1"/>
</dbReference>
<dbReference type="EMBL" id="RJJQ01000018">
    <property type="protein sequence ID" value="RNI19937.1"/>
    <property type="molecule type" value="Genomic_DNA"/>
</dbReference>
<feature type="transmembrane region" description="Helical" evidence="5">
    <location>
        <begin position="61"/>
        <end position="86"/>
    </location>
</feature>
<dbReference type="Pfam" id="PF07690">
    <property type="entry name" value="MFS_1"/>
    <property type="match status" value="1"/>
</dbReference>
<dbReference type="GO" id="GO:0005886">
    <property type="term" value="C:plasma membrane"/>
    <property type="evidence" value="ECO:0007669"/>
    <property type="project" value="UniProtKB-SubCell"/>
</dbReference>
<evidence type="ECO:0000256" key="1">
    <source>
        <dbReference type="ARBA" id="ARBA00004651"/>
    </source>
</evidence>
<feature type="transmembrane region" description="Helical" evidence="5">
    <location>
        <begin position="31"/>
        <end position="49"/>
    </location>
</feature>
<feature type="domain" description="Major facilitator superfamily (MFS) profile" evidence="6">
    <location>
        <begin position="29"/>
        <end position="411"/>
    </location>
</feature>
<evidence type="ECO:0000259" key="6">
    <source>
        <dbReference type="PROSITE" id="PS50850"/>
    </source>
</evidence>
<organism evidence="7 8">
    <name type="scientific">Flexivirga caeni</name>
    <dbReference type="NCBI Taxonomy" id="2294115"/>
    <lineage>
        <taxon>Bacteria</taxon>
        <taxon>Bacillati</taxon>
        <taxon>Actinomycetota</taxon>
        <taxon>Actinomycetes</taxon>
        <taxon>Micrococcales</taxon>
        <taxon>Dermacoccaceae</taxon>
        <taxon>Flexivirga</taxon>
    </lineage>
</organism>
<evidence type="ECO:0000313" key="8">
    <source>
        <dbReference type="Proteomes" id="UP000271678"/>
    </source>
</evidence>
<dbReference type="Gene3D" id="1.20.1250.20">
    <property type="entry name" value="MFS general substrate transporter like domains"/>
    <property type="match status" value="1"/>
</dbReference>
<evidence type="ECO:0000256" key="2">
    <source>
        <dbReference type="ARBA" id="ARBA00022692"/>
    </source>
</evidence>
<reference evidence="7 8" key="1">
    <citation type="submission" date="2018-11" db="EMBL/GenBank/DDBJ databases">
        <title>Draft genome of Simplicispira Flexivirga sp. BO-16.</title>
        <authorList>
            <person name="Im W.T."/>
        </authorList>
    </citation>
    <scope>NUCLEOTIDE SEQUENCE [LARGE SCALE GENOMIC DNA]</scope>
    <source>
        <strain evidence="7 8">BO-16</strain>
    </source>
</reference>
<name>A0A3M9M406_9MICO</name>
<feature type="transmembrane region" description="Helical" evidence="5">
    <location>
        <begin position="154"/>
        <end position="178"/>
    </location>
</feature>
<dbReference type="OrthoDB" id="9815356at2"/>
<feature type="transmembrane region" description="Helical" evidence="5">
    <location>
        <begin position="296"/>
        <end position="314"/>
    </location>
</feature>
<dbReference type="InterPro" id="IPR011701">
    <property type="entry name" value="MFS"/>
</dbReference>
<keyword evidence="4 5" id="KW-0472">Membrane</keyword>
<keyword evidence="3 5" id="KW-1133">Transmembrane helix</keyword>
<dbReference type="SUPFAM" id="SSF103473">
    <property type="entry name" value="MFS general substrate transporter"/>
    <property type="match status" value="1"/>
</dbReference>
<sequence>MRQTYCAGAQWVHVSTEEQAPQHVQTGLSRATVLLMAAATGVTVASLYYCQPLLDAMSSSFGIAPATAGLLVTFTQVGYAVGLLLVIPLGDLLERRTLIVWLSAALVAALLLVAVSPTGTWLFAASLLVGLLSVVAQILVPLAATLAAPEERGAIVGTIMSGLLLGILLARTAAGLLAEAGGWRSVYVVAAACVALLTVALRRGLPRSPAMAATTYAGLLRSVGRLIVREPILRRRMLYGALAFAQFSVLWTALTGLLTAAPYHYSEAVIGLFGLIGAAGAASAQFAGRHADKGRALALTIGFGVLLGLSWIAMAAGRSHLVPLIVGIVVLDLGVQGVHVTNQSQIYTLAGEARSRVTSAYMTAYFAGGALGSWSATRVAAADGWRGVCLLGGGLAVVLLVAVIVGEASLRIRGRQPAS</sequence>
<dbReference type="GO" id="GO:0022857">
    <property type="term" value="F:transmembrane transporter activity"/>
    <property type="evidence" value="ECO:0007669"/>
    <property type="project" value="InterPro"/>
</dbReference>
<keyword evidence="2 5" id="KW-0812">Transmembrane</keyword>
<keyword evidence="8" id="KW-1185">Reference proteome</keyword>
<dbReference type="InterPro" id="IPR036259">
    <property type="entry name" value="MFS_trans_sf"/>
</dbReference>
<gene>
    <name evidence="7" type="ORF">EFY87_15875</name>
</gene>
<dbReference type="AlphaFoldDB" id="A0A3M9M406"/>
<feature type="transmembrane region" description="Helical" evidence="5">
    <location>
        <begin position="320"/>
        <end position="340"/>
    </location>
</feature>
<evidence type="ECO:0000313" key="7">
    <source>
        <dbReference type="EMBL" id="RNI19937.1"/>
    </source>
</evidence>
<dbReference type="PANTHER" id="PTHR42910">
    <property type="entry name" value="TRANSPORTER SCO4007-RELATED"/>
    <property type="match status" value="1"/>
</dbReference>
<feature type="transmembrane region" description="Helical" evidence="5">
    <location>
        <begin position="121"/>
        <end position="142"/>
    </location>
</feature>
<dbReference type="CDD" id="cd17324">
    <property type="entry name" value="MFS_NepI_like"/>
    <property type="match status" value="1"/>
</dbReference>